<evidence type="ECO:0000313" key="4">
    <source>
        <dbReference type="Proteomes" id="UP000199347"/>
    </source>
</evidence>
<dbReference type="EMBL" id="FMVW01000013">
    <property type="protein sequence ID" value="SCZ46329.1"/>
    <property type="molecule type" value="Genomic_DNA"/>
</dbReference>
<dbReference type="STRING" id="1120955.SAMN03080610_03630"/>
<organism evidence="3 4">
    <name type="scientific">Afifella marina DSM 2698</name>
    <dbReference type="NCBI Taxonomy" id="1120955"/>
    <lineage>
        <taxon>Bacteria</taxon>
        <taxon>Pseudomonadati</taxon>
        <taxon>Pseudomonadota</taxon>
        <taxon>Alphaproteobacteria</taxon>
        <taxon>Hyphomicrobiales</taxon>
        <taxon>Afifellaceae</taxon>
        <taxon>Afifella</taxon>
    </lineage>
</organism>
<evidence type="ECO:0000259" key="2">
    <source>
        <dbReference type="SMART" id="SM00867"/>
    </source>
</evidence>
<dbReference type="InterPro" id="IPR007372">
    <property type="entry name" value="Lipid/polyisoprenoid-bd_YceI"/>
</dbReference>
<dbReference type="AlphaFoldDB" id="A0A1G5PB48"/>
<dbReference type="RefSeq" id="WP_092816517.1">
    <property type="nucleotide sequence ID" value="NZ_FMVW01000013.1"/>
</dbReference>
<reference evidence="3 4" key="1">
    <citation type="submission" date="2016-10" db="EMBL/GenBank/DDBJ databases">
        <authorList>
            <person name="de Groot N.N."/>
        </authorList>
    </citation>
    <scope>NUCLEOTIDE SEQUENCE [LARGE SCALE GENOMIC DNA]</scope>
    <source>
        <strain evidence="3 4">DSM 2698</strain>
    </source>
</reference>
<gene>
    <name evidence="3" type="ORF">SAMN03080610_03630</name>
</gene>
<dbReference type="PANTHER" id="PTHR34406:SF1">
    <property type="entry name" value="PROTEIN YCEI"/>
    <property type="match status" value="1"/>
</dbReference>
<proteinExistence type="predicted"/>
<dbReference type="Proteomes" id="UP000199347">
    <property type="component" value="Unassembled WGS sequence"/>
</dbReference>
<protein>
    <submittedName>
        <fullName evidence="3">Polyisoprenoid-binding protein YceI</fullName>
    </submittedName>
</protein>
<name>A0A1G5PB48_AFIMA</name>
<evidence type="ECO:0000256" key="1">
    <source>
        <dbReference type="SAM" id="SignalP"/>
    </source>
</evidence>
<dbReference type="OrthoDB" id="9811006at2"/>
<dbReference type="PANTHER" id="PTHR34406">
    <property type="entry name" value="PROTEIN YCEI"/>
    <property type="match status" value="1"/>
</dbReference>
<dbReference type="Pfam" id="PF04264">
    <property type="entry name" value="YceI"/>
    <property type="match status" value="1"/>
</dbReference>
<sequence>MRIILAAAFALAAGTAFAQTIPTTAEQPGKAEPVRIEAGTYQVDPLHTQVSWAVNHLGVTMLEGLFGASEGSLTIDPDKLSAAKVDVTFPIDDVRVTFAEFAEHLQSDSFFNAAEYPTAHFVSTSVTPAEDNTATIVGDLTIKDQTKPVTIYANFVGAGTNPMDDKLNVGFYGTATIKRSDFGLDAYVPAVSDEVHLEINVAFVAP</sequence>
<keyword evidence="4" id="KW-1185">Reference proteome</keyword>
<dbReference type="SUPFAM" id="SSF101874">
    <property type="entry name" value="YceI-like"/>
    <property type="match status" value="1"/>
</dbReference>
<dbReference type="Gene3D" id="2.40.128.110">
    <property type="entry name" value="Lipid/polyisoprenoid-binding, YceI-like"/>
    <property type="match status" value="1"/>
</dbReference>
<feature type="chain" id="PRO_5011454731" evidence="1">
    <location>
        <begin position="19"/>
        <end position="206"/>
    </location>
</feature>
<dbReference type="SMART" id="SM00867">
    <property type="entry name" value="YceI"/>
    <property type="match status" value="1"/>
</dbReference>
<feature type="signal peptide" evidence="1">
    <location>
        <begin position="1"/>
        <end position="18"/>
    </location>
</feature>
<feature type="domain" description="Lipid/polyisoprenoid-binding YceI-like" evidence="2">
    <location>
        <begin position="40"/>
        <end position="204"/>
    </location>
</feature>
<keyword evidence="1" id="KW-0732">Signal</keyword>
<accession>A0A1G5PB48</accession>
<evidence type="ECO:0000313" key="3">
    <source>
        <dbReference type="EMBL" id="SCZ46329.1"/>
    </source>
</evidence>
<dbReference type="InterPro" id="IPR036761">
    <property type="entry name" value="TTHA0802/YceI-like_sf"/>
</dbReference>